<evidence type="ECO:0000256" key="1">
    <source>
        <dbReference type="SAM" id="Phobius"/>
    </source>
</evidence>
<evidence type="ECO:0000259" key="2">
    <source>
        <dbReference type="Pfam" id="PF09992"/>
    </source>
</evidence>
<keyword evidence="1" id="KW-0472">Membrane</keyword>
<dbReference type="Pfam" id="PF09992">
    <property type="entry name" value="NAGPA"/>
    <property type="match status" value="1"/>
</dbReference>
<dbReference type="PANTHER" id="PTHR40446">
    <property type="entry name" value="N-ACETYLGLUCOSAMINE-1-PHOSPHODIESTER ALPHA-N-ACETYLGLUCOSAMINIDASE"/>
    <property type="match status" value="1"/>
</dbReference>
<reference evidence="4" key="1">
    <citation type="submission" date="2018-02" db="EMBL/GenBank/DDBJ databases">
        <authorList>
            <person name="Hausmann B."/>
        </authorList>
    </citation>
    <scope>NUCLEOTIDE SEQUENCE [LARGE SCALE GENOMIC DNA]</scope>
    <source>
        <strain evidence="4">Peat soil MAG SbF1</strain>
    </source>
</reference>
<dbReference type="OrthoDB" id="9816453at2"/>
<gene>
    <name evidence="3" type="ORF">SBF1_5760005</name>
</gene>
<dbReference type="AlphaFoldDB" id="A0A2U3LKW6"/>
<keyword evidence="1" id="KW-1133">Transmembrane helix</keyword>
<proteinExistence type="predicted"/>
<dbReference type="EMBL" id="OMOF01000530">
    <property type="protein sequence ID" value="SPF52484.1"/>
    <property type="molecule type" value="Genomic_DNA"/>
</dbReference>
<organism evidence="3 4">
    <name type="scientific">Candidatus Desulfosporosinus infrequens</name>
    <dbReference type="NCBI Taxonomy" id="2043169"/>
    <lineage>
        <taxon>Bacteria</taxon>
        <taxon>Bacillati</taxon>
        <taxon>Bacillota</taxon>
        <taxon>Clostridia</taxon>
        <taxon>Eubacteriales</taxon>
        <taxon>Desulfitobacteriaceae</taxon>
        <taxon>Desulfosporosinus</taxon>
    </lineage>
</organism>
<name>A0A2U3LKW6_9FIRM</name>
<protein>
    <submittedName>
        <fullName evidence="3">Exopolysaccharide biosynthesis protein</fullName>
    </submittedName>
</protein>
<dbReference type="InterPro" id="IPR018711">
    <property type="entry name" value="NAGPA"/>
</dbReference>
<keyword evidence="1" id="KW-0812">Transmembrane</keyword>
<dbReference type="Proteomes" id="UP000238916">
    <property type="component" value="Unassembled WGS sequence"/>
</dbReference>
<dbReference type="PANTHER" id="PTHR40446:SF2">
    <property type="entry name" value="N-ACETYLGLUCOSAMINE-1-PHOSPHODIESTER ALPHA-N-ACETYLGLUCOSAMINIDASE"/>
    <property type="match status" value="1"/>
</dbReference>
<feature type="transmembrane region" description="Helical" evidence="1">
    <location>
        <begin position="12"/>
        <end position="33"/>
    </location>
</feature>
<evidence type="ECO:0000313" key="3">
    <source>
        <dbReference type="EMBL" id="SPF52484.1"/>
    </source>
</evidence>
<sequence length="321" mass="34330">MKIKRSIRVKIIIAFLGYNLILAIILAPFVLFWGPFQALKVVAVGSIYTSRHPQVVKAFLSQAEIDRIMNLNNSQGISTSQTIGRTKMMADAGSGITIEDIQGPSFKGKVMLIKDPKRIKVAVTKEIGVTGERVSDLVKDVGAVAGINAGGFYDPNGKGNGAFPDGLTVHDGKLVHNNVGDKAVNIVGFNDQGQLIIGNMTANQIAEKHIREAVTFGPNLIVNGQPVISGDGGWGIAPRTGIGQMADGTVIFVVIDGRQPTWSIGATLRDLMNVFDDYHAVNAVNLDGGSSSELVYNGKVANKLWDIFGERYIPTGFVVTP</sequence>
<feature type="domain" description="Phosphodiester glycosidase" evidence="2">
    <location>
        <begin position="142"/>
        <end position="320"/>
    </location>
</feature>
<evidence type="ECO:0000313" key="4">
    <source>
        <dbReference type="Proteomes" id="UP000238916"/>
    </source>
</evidence>
<accession>A0A2U3LKW6</accession>